<evidence type="ECO:0000256" key="2">
    <source>
        <dbReference type="ARBA" id="ARBA00004687"/>
    </source>
</evidence>
<evidence type="ECO:0000256" key="1">
    <source>
        <dbReference type="ARBA" id="ARBA00004477"/>
    </source>
</evidence>
<keyword evidence="4" id="KW-0337">GPI-anchor biosynthesis</keyword>
<feature type="region of interest" description="Disordered" evidence="10">
    <location>
        <begin position="1"/>
        <end position="68"/>
    </location>
</feature>
<evidence type="ECO:0000256" key="5">
    <source>
        <dbReference type="ARBA" id="ARBA00022692"/>
    </source>
</evidence>
<comment type="pathway">
    <text evidence="2">Glycolipid biosynthesis; glycosylphosphatidylinositol-anchor biosynthesis.</text>
</comment>
<comment type="similarity">
    <text evidence="3">Belongs to the PIGS family.</text>
</comment>
<sequence length="570" mass="64680">MTDIDSSEPEDKSILTQLQAQDQSQEHKPSETESQLQLLPNKETTSTTDTSTPNPTASSESESESLMSRVERILNSEPLESLLLRRKTVLSMVLVYLFIGLPLWFKLTEIYRAPLPSDFISQIHENPSQDLSIHNYVQLRIGNGLKYPDLKEAVQVQVNHELALLAASEETKLSVAYWNVTLVDEQPEENKGGYTLTLEIGDDEGISVDEITKDTTLYYTLKSVKNNDLPFFITQTLLQHTFKTELDLLRRHKTVETTAVRSIDYSPRVHLSFKLLTGDGYPVQWEIEDALKDYFGPLVEMFAGYVDLSIDSEIKYFTELNLPETKSQAIRLGDLSAILDFSEWDVSSDQFSYPSLNFILYFPSERQAPLNLEFSDEANTDNQAFLIPQWGSIILHKDPLQPGSYITKEYLYPVLESFSSELFTLLGLPKDPKNPMIRLDALLKYTIVENLQKGVDSLNSLLKLTQSLPNISIPKSVQSNVMKSLEARSKAVEALSLNDDFQTAFVESIKCLQFAELAFFDNMMVQQNFFPQEHKIAVYMPLLGPLSLISSIGFLRIVNDIKLINKKRSN</sequence>
<evidence type="ECO:0000313" key="12">
    <source>
        <dbReference type="EMBL" id="KAH3681631.1"/>
    </source>
</evidence>
<evidence type="ECO:0008006" key="14">
    <source>
        <dbReference type="Google" id="ProtNLM"/>
    </source>
</evidence>
<comment type="caution">
    <text evidence="12">The sequence shown here is derived from an EMBL/GenBank/DDBJ whole genome shotgun (WGS) entry which is preliminary data.</text>
</comment>
<keyword evidence="8 11" id="KW-0472">Membrane</keyword>
<proteinExistence type="inferred from homology"/>
<organism evidence="12 13">
    <name type="scientific">Wickerhamomyces pijperi</name>
    <name type="common">Yeast</name>
    <name type="synonym">Pichia pijperi</name>
    <dbReference type="NCBI Taxonomy" id="599730"/>
    <lineage>
        <taxon>Eukaryota</taxon>
        <taxon>Fungi</taxon>
        <taxon>Dikarya</taxon>
        <taxon>Ascomycota</taxon>
        <taxon>Saccharomycotina</taxon>
        <taxon>Saccharomycetes</taxon>
        <taxon>Phaffomycetales</taxon>
        <taxon>Wickerhamomycetaceae</taxon>
        <taxon>Wickerhamomyces</taxon>
    </lineage>
</organism>
<gene>
    <name evidence="12" type="ORF">WICPIJ_007401</name>
</gene>
<reference evidence="12" key="2">
    <citation type="submission" date="2021-01" db="EMBL/GenBank/DDBJ databases">
        <authorList>
            <person name="Schikora-Tamarit M.A."/>
        </authorList>
    </citation>
    <scope>NUCLEOTIDE SEQUENCE</scope>
    <source>
        <strain evidence="12">CBS2887</strain>
    </source>
</reference>
<keyword evidence="5 11" id="KW-0812">Transmembrane</keyword>
<dbReference type="Proteomes" id="UP000774326">
    <property type="component" value="Unassembled WGS sequence"/>
</dbReference>
<accession>A0A9P8TJY6</accession>
<comment type="subcellular location">
    <subcellularLocation>
        <location evidence="1">Endoplasmic reticulum membrane</location>
        <topology evidence="1">Multi-pass membrane protein</topology>
    </subcellularLocation>
</comment>
<feature type="compositionally biased region" description="Polar residues" evidence="10">
    <location>
        <begin position="14"/>
        <end position="23"/>
    </location>
</feature>
<dbReference type="GO" id="GO:0042765">
    <property type="term" value="C:GPI-anchor transamidase complex"/>
    <property type="evidence" value="ECO:0007669"/>
    <property type="project" value="InterPro"/>
</dbReference>
<feature type="transmembrane region" description="Helical" evidence="11">
    <location>
        <begin position="536"/>
        <end position="558"/>
    </location>
</feature>
<evidence type="ECO:0000256" key="9">
    <source>
        <dbReference type="ARBA" id="ARBA00023180"/>
    </source>
</evidence>
<dbReference type="EMBL" id="JAEUBG010004344">
    <property type="protein sequence ID" value="KAH3681631.1"/>
    <property type="molecule type" value="Genomic_DNA"/>
</dbReference>
<evidence type="ECO:0000256" key="11">
    <source>
        <dbReference type="SAM" id="Phobius"/>
    </source>
</evidence>
<protein>
    <recommendedName>
        <fullName evidence="14">GPI transamidase component GPI17</fullName>
    </recommendedName>
</protein>
<dbReference type="PANTHER" id="PTHR21072:SF13">
    <property type="entry name" value="GPI TRANSAMIDASE COMPONENT PIG-S"/>
    <property type="match status" value="1"/>
</dbReference>
<evidence type="ECO:0000256" key="4">
    <source>
        <dbReference type="ARBA" id="ARBA00022502"/>
    </source>
</evidence>
<keyword evidence="9" id="KW-0325">Glycoprotein</keyword>
<dbReference type="OrthoDB" id="28748at2759"/>
<evidence type="ECO:0000313" key="13">
    <source>
        <dbReference type="Proteomes" id="UP000774326"/>
    </source>
</evidence>
<keyword evidence="6" id="KW-0256">Endoplasmic reticulum</keyword>
<evidence type="ECO:0000256" key="6">
    <source>
        <dbReference type="ARBA" id="ARBA00022824"/>
    </source>
</evidence>
<evidence type="ECO:0000256" key="10">
    <source>
        <dbReference type="SAM" id="MobiDB-lite"/>
    </source>
</evidence>
<dbReference type="GO" id="GO:0006506">
    <property type="term" value="P:GPI anchor biosynthetic process"/>
    <property type="evidence" value="ECO:0007669"/>
    <property type="project" value="UniProtKB-KW"/>
</dbReference>
<name>A0A9P8TJY6_WICPI</name>
<dbReference type="AlphaFoldDB" id="A0A9P8TJY6"/>
<evidence type="ECO:0000256" key="8">
    <source>
        <dbReference type="ARBA" id="ARBA00023136"/>
    </source>
</evidence>
<evidence type="ECO:0000256" key="7">
    <source>
        <dbReference type="ARBA" id="ARBA00022989"/>
    </source>
</evidence>
<dbReference type="Pfam" id="PF10510">
    <property type="entry name" value="PIG-S"/>
    <property type="match status" value="1"/>
</dbReference>
<reference evidence="12" key="1">
    <citation type="journal article" date="2021" name="Open Biol.">
        <title>Shared evolutionary footprints suggest mitochondrial oxidative damage underlies multiple complex I losses in fungi.</title>
        <authorList>
            <person name="Schikora-Tamarit M.A."/>
            <person name="Marcet-Houben M."/>
            <person name="Nosek J."/>
            <person name="Gabaldon T."/>
        </authorList>
    </citation>
    <scope>NUCLEOTIDE SEQUENCE</scope>
    <source>
        <strain evidence="12">CBS2887</strain>
    </source>
</reference>
<evidence type="ECO:0000256" key="3">
    <source>
        <dbReference type="ARBA" id="ARBA00005316"/>
    </source>
</evidence>
<keyword evidence="13" id="KW-1185">Reference proteome</keyword>
<keyword evidence="7 11" id="KW-1133">Transmembrane helix</keyword>
<dbReference type="PANTHER" id="PTHR21072">
    <property type="entry name" value="GPI TRANSAMIDASE COMPONENT PIG-S"/>
    <property type="match status" value="1"/>
</dbReference>
<dbReference type="GO" id="GO:0016255">
    <property type="term" value="P:attachment of GPI anchor to protein"/>
    <property type="evidence" value="ECO:0007669"/>
    <property type="project" value="InterPro"/>
</dbReference>
<feature type="compositionally biased region" description="Low complexity" evidence="10">
    <location>
        <begin position="44"/>
        <end position="60"/>
    </location>
</feature>
<dbReference type="InterPro" id="IPR019540">
    <property type="entry name" value="PtdIno-glycan_biosynth_class_S"/>
</dbReference>